<dbReference type="Proteomes" id="UP001153269">
    <property type="component" value="Unassembled WGS sequence"/>
</dbReference>
<evidence type="ECO:0000313" key="2">
    <source>
        <dbReference type="EMBL" id="CAB1420476.1"/>
    </source>
</evidence>
<dbReference type="AlphaFoldDB" id="A0A9N7TXW8"/>
<accession>A0A9N7TXW8</accession>
<protein>
    <submittedName>
        <fullName evidence="2">Uncharacterized protein</fullName>
    </submittedName>
</protein>
<feature type="region of interest" description="Disordered" evidence="1">
    <location>
        <begin position="1"/>
        <end position="58"/>
    </location>
</feature>
<feature type="region of interest" description="Disordered" evidence="1">
    <location>
        <begin position="75"/>
        <end position="103"/>
    </location>
</feature>
<name>A0A9N7TXW8_PLEPL</name>
<feature type="compositionally biased region" description="Basic and acidic residues" evidence="1">
    <location>
        <begin position="89"/>
        <end position="102"/>
    </location>
</feature>
<feature type="compositionally biased region" description="Low complexity" evidence="1">
    <location>
        <begin position="40"/>
        <end position="58"/>
    </location>
</feature>
<sequence>MSGTKCGRDAAAGAPGRDAALSLPPCSPPSPLLVTTDQCSSSHVSQQQPSSSLPSLPASHELAAIATANSQVRVPLSSVPVPGGGAPGRELRTGTNTRDERPSLVSGVRCKLTCAPLLYFTAQSPEWPRDL</sequence>
<comment type="caution">
    <text evidence="2">The sequence shown here is derived from an EMBL/GenBank/DDBJ whole genome shotgun (WGS) entry which is preliminary data.</text>
</comment>
<proteinExistence type="predicted"/>
<feature type="compositionally biased region" description="Low complexity" evidence="1">
    <location>
        <begin position="9"/>
        <end position="24"/>
    </location>
</feature>
<reference evidence="2" key="1">
    <citation type="submission" date="2020-03" db="EMBL/GenBank/DDBJ databases">
        <authorList>
            <person name="Weist P."/>
        </authorList>
    </citation>
    <scope>NUCLEOTIDE SEQUENCE</scope>
</reference>
<gene>
    <name evidence="2" type="ORF">PLEPLA_LOCUS8351</name>
</gene>
<evidence type="ECO:0000256" key="1">
    <source>
        <dbReference type="SAM" id="MobiDB-lite"/>
    </source>
</evidence>
<organism evidence="2 3">
    <name type="scientific">Pleuronectes platessa</name>
    <name type="common">European plaice</name>
    <dbReference type="NCBI Taxonomy" id="8262"/>
    <lineage>
        <taxon>Eukaryota</taxon>
        <taxon>Metazoa</taxon>
        <taxon>Chordata</taxon>
        <taxon>Craniata</taxon>
        <taxon>Vertebrata</taxon>
        <taxon>Euteleostomi</taxon>
        <taxon>Actinopterygii</taxon>
        <taxon>Neopterygii</taxon>
        <taxon>Teleostei</taxon>
        <taxon>Neoteleostei</taxon>
        <taxon>Acanthomorphata</taxon>
        <taxon>Carangaria</taxon>
        <taxon>Pleuronectiformes</taxon>
        <taxon>Pleuronectoidei</taxon>
        <taxon>Pleuronectidae</taxon>
        <taxon>Pleuronectes</taxon>
    </lineage>
</organism>
<keyword evidence="3" id="KW-1185">Reference proteome</keyword>
<evidence type="ECO:0000313" key="3">
    <source>
        <dbReference type="Proteomes" id="UP001153269"/>
    </source>
</evidence>
<dbReference type="EMBL" id="CADEAL010000458">
    <property type="protein sequence ID" value="CAB1420476.1"/>
    <property type="molecule type" value="Genomic_DNA"/>
</dbReference>